<feature type="transmembrane region" description="Helical" evidence="6">
    <location>
        <begin position="122"/>
        <end position="140"/>
    </location>
</feature>
<dbReference type="InterPro" id="IPR030922">
    <property type="entry name" value="LptF"/>
</dbReference>
<feature type="transmembrane region" description="Helical" evidence="6">
    <location>
        <begin position="304"/>
        <end position="321"/>
    </location>
</feature>
<evidence type="ECO:0000313" key="7">
    <source>
        <dbReference type="EMBL" id="ABG63151.1"/>
    </source>
</evidence>
<dbReference type="HOGENOM" id="CLU_028799_7_0_5"/>
<dbReference type="GO" id="GO:0055085">
    <property type="term" value="P:transmembrane transport"/>
    <property type="evidence" value="ECO:0007669"/>
    <property type="project" value="InterPro"/>
</dbReference>
<feature type="transmembrane region" description="Helical" evidence="6">
    <location>
        <begin position="72"/>
        <end position="101"/>
    </location>
</feature>
<dbReference type="STRING" id="266779.Meso_1757"/>
<dbReference type="InterPro" id="IPR005495">
    <property type="entry name" value="LptG/LptF_permease"/>
</dbReference>
<accession>Q11HH4</accession>
<keyword evidence="4 6" id="KW-1133">Transmembrane helix</keyword>
<organism evidence="7">
    <name type="scientific">Chelativorans sp. (strain BNC1)</name>
    <dbReference type="NCBI Taxonomy" id="266779"/>
    <lineage>
        <taxon>Bacteria</taxon>
        <taxon>Pseudomonadati</taxon>
        <taxon>Pseudomonadota</taxon>
        <taxon>Alphaproteobacteria</taxon>
        <taxon>Hyphomicrobiales</taxon>
        <taxon>Phyllobacteriaceae</taxon>
        <taxon>Chelativorans</taxon>
    </lineage>
</organism>
<feature type="transmembrane region" description="Helical" evidence="6">
    <location>
        <begin position="31"/>
        <end position="52"/>
    </location>
</feature>
<keyword evidence="2" id="KW-1003">Cell membrane</keyword>
<feature type="transmembrane region" description="Helical" evidence="6">
    <location>
        <begin position="361"/>
        <end position="379"/>
    </location>
</feature>
<dbReference type="PANTHER" id="PTHR33529">
    <property type="entry name" value="SLR0882 PROTEIN-RELATED"/>
    <property type="match status" value="1"/>
</dbReference>
<dbReference type="eggNOG" id="COG0795">
    <property type="taxonomic scope" value="Bacteria"/>
</dbReference>
<dbReference type="NCBIfam" id="TIGR04407">
    <property type="entry name" value="LptF_YjgP"/>
    <property type="match status" value="1"/>
</dbReference>
<comment type="subcellular location">
    <subcellularLocation>
        <location evidence="1">Cell membrane</location>
        <topology evidence="1">Multi-pass membrane protein</topology>
    </subcellularLocation>
</comment>
<dbReference type="GO" id="GO:0015920">
    <property type="term" value="P:lipopolysaccharide transport"/>
    <property type="evidence" value="ECO:0007669"/>
    <property type="project" value="TreeGrafter"/>
</dbReference>
<dbReference type="Pfam" id="PF03739">
    <property type="entry name" value="LptF_LptG"/>
    <property type="match status" value="1"/>
</dbReference>
<evidence type="ECO:0000256" key="4">
    <source>
        <dbReference type="ARBA" id="ARBA00022989"/>
    </source>
</evidence>
<dbReference type="AlphaFoldDB" id="Q11HH4"/>
<proteinExistence type="predicted"/>
<evidence type="ECO:0000256" key="1">
    <source>
        <dbReference type="ARBA" id="ARBA00004651"/>
    </source>
</evidence>
<evidence type="ECO:0000256" key="2">
    <source>
        <dbReference type="ARBA" id="ARBA00022475"/>
    </source>
</evidence>
<evidence type="ECO:0000256" key="5">
    <source>
        <dbReference type="ARBA" id="ARBA00023136"/>
    </source>
</evidence>
<dbReference type="PANTHER" id="PTHR33529:SF6">
    <property type="entry name" value="YJGP_YJGQ FAMILY PERMEASE"/>
    <property type="match status" value="1"/>
</dbReference>
<dbReference type="KEGG" id="mes:Meso_1757"/>
<reference evidence="7" key="1">
    <citation type="submission" date="2006-06" db="EMBL/GenBank/DDBJ databases">
        <title>Complete sequence of chromosome of Chelativorans sp. BNC1.</title>
        <authorList>
            <consortium name="US DOE Joint Genome Institute"/>
            <person name="Copeland A."/>
            <person name="Lucas S."/>
            <person name="Lapidus A."/>
            <person name="Barry K."/>
            <person name="Detter J.C."/>
            <person name="Glavina del Rio T."/>
            <person name="Hammon N."/>
            <person name="Israni S."/>
            <person name="Dalin E."/>
            <person name="Tice H."/>
            <person name="Pitluck S."/>
            <person name="Chertkov O."/>
            <person name="Brettin T."/>
            <person name="Bruce D."/>
            <person name="Han C."/>
            <person name="Tapia R."/>
            <person name="Gilna P."/>
            <person name="Schmutz J."/>
            <person name="Larimer F."/>
            <person name="Land M."/>
            <person name="Hauser L."/>
            <person name="Kyrpides N."/>
            <person name="Mikhailova N."/>
            <person name="Richardson P."/>
        </authorList>
    </citation>
    <scope>NUCLEOTIDE SEQUENCE</scope>
    <source>
        <strain evidence="7">BNC1</strain>
    </source>
</reference>
<feature type="transmembrane region" description="Helical" evidence="6">
    <location>
        <begin position="333"/>
        <end position="349"/>
    </location>
</feature>
<keyword evidence="5 6" id="KW-0472">Membrane</keyword>
<protein>
    <submittedName>
        <fullName evidence="7">Permease YjgP/YjgQ</fullName>
    </submittedName>
</protein>
<evidence type="ECO:0000256" key="6">
    <source>
        <dbReference type="SAM" id="Phobius"/>
    </source>
</evidence>
<gene>
    <name evidence="7" type="ordered locus">Meso_1757</name>
</gene>
<evidence type="ECO:0000256" key="3">
    <source>
        <dbReference type="ARBA" id="ARBA00022692"/>
    </source>
</evidence>
<dbReference type="GO" id="GO:0043190">
    <property type="term" value="C:ATP-binding cassette (ABC) transporter complex"/>
    <property type="evidence" value="ECO:0007669"/>
    <property type="project" value="InterPro"/>
</dbReference>
<dbReference type="EMBL" id="CP000390">
    <property type="protein sequence ID" value="ABG63151.1"/>
    <property type="molecule type" value="Genomic_DNA"/>
</dbReference>
<sequence>MLLGTGHFQDALLWPKHKVSCRPMKVIERYILRRTLAIFAASLAWLLVIVWTTQVLNRLDLVTSSGQSAATFFTVAFLTLPSVVPVIMPFVIGIAVAQTLATMNADSELVVISAAGSPRSTIIWPILIIAIIASIAAFAINNTLEPYSRQKMRTILANANADLITTVLREGSFRKVVDGIFVQISERLPNGELGGIFVIDSRDPNLKLAYRAERGATVKRDGGNILVLLEGEVQRQVANGDVSVIRFDSYAFDLSQFTNGEGVPTLFPKDRYLSELLEPDPNDKFFAKNPQSFRAELHTRFSEWLYPIVFALIGIAVAGDARSFRETRLHPMVTTLTIGLLVRWAGFYASNEAETVPAYTYLLYAAPLGTILLCCWFIATNRVMELPTSWIEQLVSMGQKVTDTMNRLRPVAGKRA</sequence>
<name>Q11HH4_CHESB</name>
<keyword evidence="3 6" id="KW-0812">Transmembrane</keyword>